<dbReference type="EMBL" id="JACHGW010000003">
    <property type="protein sequence ID" value="MBB6051801.1"/>
    <property type="molecule type" value="Genomic_DNA"/>
</dbReference>
<comment type="caution">
    <text evidence="3">The sequence shown here is derived from an EMBL/GenBank/DDBJ whole genome shotgun (WGS) entry which is preliminary data.</text>
</comment>
<dbReference type="SUPFAM" id="SSF51658">
    <property type="entry name" value="Xylose isomerase-like"/>
    <property type="match status" value="1"/>
</dbReference>
<dbReference type="GO" id="GO:0016853">
    <property type="term" value="F:isomerase activity"/>
    <property type="evidence" value="ECO:0007669"/>
    <property type="project" value="UniProtKB-KW"/>
</dbReference>
<dbReference type="InterPro" id="IPR013022">
    <property type="entry name" value="Xyl_isomerase-like_TIM-brl"/>
</dbReference>
<proteinExistence type="predicted"/>
<dbReference type="Gene3D" id="3.20.20.150">
    <property type="entry name" value="Divalent-metal-dependent TIM barrel enzymes"/>
    <property type="match status" value="1"/>
</dbReference>
<dbReference type="PANTHER" id="PTHR43489">
    <property type="entry name" value="ISOMERASE"/>
    <property type="match status" value="1"/>
</dbReference>
<keyword evidence="1 3" id="KW-0413">Isomerase</keyword>
<protein>
    <submittedName>
        <fullName evidence="3">Sugar phosphate isomerase/epimerase</fullName>
    </submittedName>
</protein>
<name>A0A7W9SSB3_ARMRO</name>
<reference evidence="3 4" key="1">
    <citation type="submission" date="2020-08" db="EMBL/GenBank/DDBJ databases">
        <title>Genomic Encyclopedia of Type Strains, Phase IV (KMG-IV): sequencing the most valuable type-strain genomes for metagenomic binning, comparative biology and taxonomic classification.</title>
        <authorList>
            <person name="Goeker M."/>
        </authorList>
    </citation>
    <scope>NUCLEOTIDE SEQUENCE [LARGE SCALE GENOMIC DNA]</scope>
    <source>
        <strain evidence="3 4">DSM 23562</strain>
    </source>
</reference>
<dbReference type="RefSeq" id="WP_184199537.1">
    <property type="nucleotide sequence ID" value="NZ_JACHGW010000003.1"/>
</dbReference>
<dbReference type="InterPro" id="IPR050417">
    <property type="entry name" value="Sugar_Epim/Isomerase"/>
</dbReference>
<evidence type="ECO:0000259" key="2">
    <source>
        <dbReference type="Pfam" id="PF01261"/>
    </source>
</evidence>
<sequence>MKIALQLGLIPGTTTAEKAKWAHDNGVDGLELGVWGGGLEKCLRDAEAINGLVAISSVCGNADPGGNPCFDFLDPDKEKRRKAIEGSKALLKFCGEVGAAGQIVPPIFGGPKVPDLSPYKTAIELEDGLMVAALAELAPHAAAHNTLFLLEPLNRYEQHYLRRLADAQRVIELAGSPAGVGILADLFHMHIEETSSPQALRDAGKLVHHLHLADNTRQEPGTGDIDFVAAFRVLREQDFTGWLAYECSISGVTPEEKAASLTKSLAFVRECLAAGG</sequence>
<dbReference type="InterPro" id="IPR036237">
    <property type="entry name" value="Xyl_isomerase-like_sf"/>
</dbReference>
<keyword evidence="4" id="KW-1185">Reference proteome</keyword>
<dbReference type="AlphaFoldDB" id="A0A7W9SSB3"/>
<dbReference type="Pfam" id="PF01261">
    <property type="entry name" value="AP_endonuc_2"/>
    <property type="match status" value="1"/>
</dbReference>
<accession>A0A7W9SSB3</accession>
<organism evidence="3 4">
    <name type="scientific">Armatimonas rosea</name>
    <dbReference type="NCBI Taxonomy" id="685828"/>
    <lineage>
        <taxon>Bacteria</taxon>
        <taxon>Bacillati</taxon>
        <taxon>Armatimonadota</taxon>
        <taxon>Armatimonadia</taxon>
        <taxon>Armatimonadales</taxon>
        <taxon>Armatimonadaceae</taxon>
        <taxon>Armatimonas</taxon>
    </lineage>
</organism>
<feature type="domain" description="Xylose isomerase-like TIM barrel" evidence="2">
    <location>
        <begin position="20"/>
        <end position="269"/>
    </location>
</feature>
<dbReference type="Proteomes" id="UP000520814">
    <property type="component" value="Unassembled WGS sequence"/>
</dbReference>
<gene>
    <name evidence="3" type="ORF">HNQ39_003611</name>
</gene>
<dbReference type="PANTHER" id="PTHR43489:SF7">
    <property type="entry name" value="3-DEHYDRO-D-GULOSIDE 4-EPIMERASE-RELATED"/>
    <property type="match status" value="1"/>
</dbReference>
<evidence type="ECO:0000256" key="1">
    <source>
        <dbReference type="ARBA" id="ARBA00023235"/>
    </source>
</evidence>
<evidence type="ECO:0000313" key="3">
    <source>
        <dbReference type="EMBL" id="MBB6051801.1"/>
    </source>
</evidence>
<evidence type="ECO:0000313" key="4">
    <source>
        <dbReference type="Proteomes" id="UP000520814"/>
    </source>
</evidence>